<dbReference type="AlphaFoldDB" id="A0AAV6VSU9"/>
<dbReference type="InterPro" id="IPR000504">
    <property type="entry name" value="RRM_dom"/>
</dbReference>
<dbReference type="SUPFAM" id="SSF54928">
    <property type="entry name" value="RNA-binding domain, RBD"/>
    <property type="match status" value="1"/>
</dbReference>
<gene>
    <name evidence="5" type="ORF">JTE90_011784</name>
</gene>
<feature type="compositionally biased region" description="Acidic residues" evidence="3">
    <location>
        <begin position="120"/>
        <end position="168"/>
    </location>
</feature>
<dbReference type="Gene3D" id="3.30.70.330">
    <property type="match status" value="1"/>
</dbReference>
<protein>
    <recommendedName>
        <fullName evidence="4">RRM domain-containing protein</fullName>
    </recommendedName>
</protein>
<dbReference type="GO" id="GO:0003723">
    <property type="term" value="F:RNA binding"/>
    <property type="evidence" value="ECO:0007669"/>
    <property type="project" value="UniProtKB-UniRule"/>
</dbReference>
<dbReference type="PROSITE" id="PS50102">
    <property type="entry name" value="RRM"/>
    <property type="match status" value="1"/>
</dbReference>
<reference evidence="5 6" key="1">
    <citation type="journal article" date="2022" name="Nat. Ecol. Evol.">
        <title>A masculinizing supergene underlies an exaggerated male reproductive morph in a spider.</title>
        <authorList>
            <person name="Hendrickx F."/>
            <person name="De Corte Z."/>
            <person name="Sonet G."/>
            <person name="Van Belleghem S.M."/>
            <person name="Kostlbacher S."/>
            <person name="Vangestel C."/>
        </authorList>
    </citation>
    <scope>NUCLEOTIDE SEQUENCE [LARGE SCALE GENOMIC DNA]</scope>
    <source>
        <strain evidence="5">W744_W776</strain>
    </source>
</reference>
<feature type="region of interest" description="Disordered" evidence="3">
    <location>
        <begin position="351"/>
        <end position="384"/>
    </location>
</feature>
<feature type="compositionally biased region" description="Acidic residues" evidence="3">
    <location>
        <begin position="32"/>
        <end position="45"/>
    </location>
</feature>
<feature type="compositionally biased region" description="Basic and acidic residues" evidence="3">
    <location>
        <begin position="182"/>
        <end position="204"/>
    </location>
</feature>
<dbReference type="InterPro" id="IPR012677">
    <property type="entry name" value="Nucleotide-bd_a/b_plait_sf"/>
</dbReference>
<dbReference type="Pfam" id="PF00076">
    <property type="entry name" value="RRM_1"/>
    <property type="match status" value="1"/>
</dbReference>
<evidence type="ECO:0000256" key="3">
    <source>
        <dbReference type="SAM" id="MobiDB-lite"/>
    </source>
</evidence>
<dbReference type="InterPro" id="IPR035979">
    <property type="entry name" value="RBD_domain_sf"/>
</dbReference>
<evidence type="ECO:0000313" key="5">
    <source>
        <dbReference type="EMBL" id="KAG8199318.1"/>
    </source>
</evidence>
<keyword evidence="6" id="KW-1185">Reference proteome</keyword>
<evidence type="ECO:0000313" key="6">
    <source>
        <dbReference type="Proteomes" id="UP000827092"/>
    </source>
</evidence>
<dbReference type="Proteomes" id="UP000827092">
    <property type="component" value="Unassembled WGS sequence"/>
</dbReference>
<feature type="compositionally biased region" description="Polar residues" evidence="3">
    <location>
        <begin position="8"/>
        <end position="17"/>
    </location>
</feature>
<evidence type="ECO:0000259" key="4">
    <source>
        <dbReference type="PROSITE" id="PS50102"/>
    </source>
</evidence>
<keyword evidence="1 2" id="KW-0694">RNA-binding</keyword>
<evidence type="ECO:0000256" key="2">
    <source>
        <dbReference type="PROSITE-ProRule" id="PRU00176"/>
    </source>
</evidence>
<organism evidence="5 6">
    <name type="scientific">Oedothorax gibbosus</name>
    <dbReference type="NCBI Taxonomy" id="931172"/>
    <lineage>
        <taxon>Eukaryota</taxon>
        <taxon>Metazoa</taxon>
        <taxon>Ecdysozoa</taxon>
        <taxon>Arthropoda</taxon>
        <taxon>Chelicerata</taxon>
        <taxon>Arachnida</taxon>
        <taxon>Araneae</taxon>
        <taxon>Araneomorphae</taxon>
        <taxon>Entelegynae</taxon>
        <taxon>Araneoidea</taxon>
        <taxon>Linyphiidae</taxon>
        <taxon>Erigoninae</taxon>
        <taxon>Oedothorax</taxon>
    </lineage>
</organism>
<name>A0AAV6VSU9_9ARAC</name>
<comment type="caution">
    <text evidence="5">The sequence shown here is derived from an EMBL/GenBank/DDBJ whole genome shotgun (WGS) entry which is preliminary data.</text>
</comment>
<accession>A0AAV6VSU9</accession>
<dbReference type="EMBL" id="JAFNEN010000028">
    <property type="protein sequence ID" value="KAG8199318.1"/>
    <property type="molecule type" value="Genomic_DNA"/>
</dbReference>
<feature type="region of interest" description="Disordered" evidence="3">
    <location>
        <begin position="1"/>
        <end position="204"/>
    </location>
</feature>
<dbReference type="SMART" id="SM00360">
    <property type="entry name" value="RRM"/>
    <property type="match status" value="1"/>
</dbReference>
<sequence>MVFMKKGSTPNKNQQQLKKGKATPSKQAQEFQDMDDSDDDVDSDDAPQLQKTPLNKGAKGRQSMSEKKVSFSIPGKNSPAVKTPKDNNATLAKKQPTPAAKGKTSMQEFKGMKGKKAQADDDEDDEDDDDFEMDDEDIELAMGDSDEDDDDDDDEEDDDDDEEEEDEEASNKVASPKKSPKKEKAEEKPAVDDKLKGEILKDEAERRKERNARMLYIGKLPKDVTEQELKSLSKDVVEVSIPMGNRKNSARSLYAFLTFDTEAKSDANFKSFQTKKFRGQPLTVDYVDATLCDVAKHFKKAFQITFNTCPTFRTATISFLTEKDAKAAYDTSKDISVGGLKLTVLYSRQGAAPEISKKKNRGKRSRNDKQNGGHQNAKRMKTSN</sequence>
<proteinExistence type="predicted"/>
<feature type="domain" description="RRM" evidence="4">
    <location>
        <begin position="213"/>
        <end position="289"/>
    </location>
</feature>
<evidence type="ECO:0000256" key="1">
    <source>
        <dbReference type="ARBA" id="ARBA00022884"/>
    </source>
</evidence>